<feature type="compositionally biased region" description="Low complexity" evidence="1">
    <location>
        <begin position="18"/>
        <end position="31"/>
    </location>
</feature>
<dbReference type="EMBL" id="CAJNNV010002148">
    <property type="protein sequence ID" value="CAE8586608.1"/>
    <property type="molecule type" value="Genomic_DNA"/>
</dbReference>
<sequence length="153" mass="17489">MTTDLTHLSLAGLSLGSNNNNHNNDHSNNNNNKHHHRQQALNAPKHSAASCRYCDHQQLASKSRQPCVSIAFSSRKHRSLWPRPSRFVVWSGNRHLLFFQQRLVPAENVLIEILRPLKFWQPGQTESLNNNCPQQHHPEARQAPKHSSMSSAR</sequence>
<dbReference type="Proteomes" id="UP000654075">
    <property type="component" value="Unassembled WGS sequence"/>
</dbReference>
<evidence type="ECO:0000313" key="3">
    <source>
        <dbReference type="Proteomes" id="UP000654075"/>
    </source>
</evidence>
<accession>A0A813DDF4</accession>
<evidence type="ECO:0000256" key="1">
    <source>
        <dbReference type="SAM" id="MobiDB-lite"/>
    </source>
</evidence>
<organism evidence="2 3">
    <name type="scientific">Polarella glacialis</name>
    <name type="common">Dinoflagellate</name>
    <dbReference type="NCBI Taxonomy" id="89957"/>
    <lineage>
        <taxon>Eukaryota</taxon>
        <taxon>Sar</taxon>
        <taxon>Alveolata</taxon>
        <taxon>Dinophyceae</taxon>
        <taxon>Suessiales</taxon>
        <taxon>Suessiaceae</taxon>
        <taxon>Polarella</taxon>
    </lineage>
</organism>
<dbReference type="AlphaFoldDB" id="A0A813DDF4"/>
<reference evidence="2" key="1">
    <citation type="submission" date="2021-02" db="EMBL/GenBank/DDBJ databases">
        <authorList>
            <person name="Dougan E. K."/>
            <person name="Rhodes N."/>
            <person name="Thang M."/>
            <person name="Chan C."/>
        </authorList>
    </citation>
    <scope>NUCLEOTIDE SEQUENCE</scope>
</reference>
<evidence type="ECO:0000313" key="2">
    <source>
        <dbReference type="EMBL" id="CAE8586608.1"/>
    </source>
</evidence>
<feature type="region of interest" description="Disordered" evidence="1">
    <location>
        <begin position="12"/>
        <end position="44"/>
    </location>
</feature>
<protein>
    <submittedName>
        <fullName evidence="2">Uncharacterized protein</fullName>
    </submittedName>
</protein>
<feature type="region of interest" description="Disordered" evidence="1">
    <location>
        <begin position="126"/>
        <end position="153"/>
    </location>
</feature>
<keyword evidence="3" id="KW-1185">Reference proteome</keyword>
<gene>
    <name evidence="2" type="ORF">PGLA1383_LOCUS5460</name>
</gene>
<proteinExistence type="predicted"/>
<name>A0A813DDF4_POLGL</name>
<comment type="caution">
    <text evidence="2">The sequence shown here is derived from an EMBL/GenBank/DDBJ whole genome shotgun (WGS) entry which is preliminary data.</text>
</comment>